<dbReference type="Pfam" id="PF00791">
    <property type="entry name" value="ZU5"/>
    <property type="match status" value="1"/>
</dbReference>
<proteinExistence type="inferred from homology"/>
<dbReference type="SMART" id="SM00005">
    <property type="entry name" value="DEATH"/>
    <property type="match status" value="1"/>
</dbReference>
<evidence type="ECO:0000259" key="17">
    <source>
        <dbReference type="PROSITE" id="PS51145"/>
    </source>
</evidence>
<dbReference type="PANTHER" id="PTHR12582">
    <property type="entry name" value="NETRIN RECEPTOR UNC5"/>
    <property type="match status" value="1"/>
</dbReference>
<dbReference type="InterPro" id="IPR003598">
    <property type="entry name" value="Ig_sub2"/>
</dbReference>
<protein>
    <recommendedName>
        <fullName evidence="13">Netrin receptor UNC5</fullName>
    </recommendedName>
</protein>
<comment type="caution">
    <text evidence="18">The sequence shown here is derived from an EMBL/GenBank/DDBJ whole genome shotgun (WGS) entry which is preliminary data.</text>
</comment>
<dbReference type="SUPFAM" id="SSF82895">
    <property type="entry name" value="TSP-1 type 1 repeat"/>
    <property type="match status" value="2"/>
</dbReference>
<evidence type="ECO:0000256" key="2">
    <source>
        <dbReference type="ARBA" id="ARBA00009844"/>
    </source>
</evidence>
<dbReference type="PROSITE" id="PS51145">
    <property type="entry name" value="ZU5"/>
    <property type="match status" value="1"/>
</dbReference>
<reference evidence="18" key="1">
    <citation type="journal article" date="2021" name="Mol. Ecol. Resour.">
        <title>Phylogenomic analyses of the genus Drosophila reveals genomic signals of climate adaptation.</title>
        <authorList>
            <person name="Li F."/>
            <person name="Rane R.V."/>
            <person name="Luria V."/>
            <person name="Xiong Z."/>
            <person name="Chen J."/>
            <person name="Li Z."/>
            <person name="Catullo R.A."/>
            <person name="Griffin P.C."/>
            <person name="Schiffer M."/>
            <person name="Pearce S."/>
            <person name="Lee S.F."/>
            <person name="McElroy K."/>
            <person name="Stocker A."/>
            <person name="Shirriffs J."/>
            <person name="Cockerell F."/>
            <person name="Coppin C."/>
            <person name="Sgro C.M."/>
            <person name="Karger A."/>
            <person name="Cain J.W."/>
            <person name="Weber J.A."/>
            <person name="Santpere G."/>
            <person name="Kirschner M.W."/>
            <person name="Hoffmann A.A."/>
            <person name="Oakeshott J.G."/>
            <person name="Zhang G."/>
        </authorList>
    </citation>
    <scope>NUCLEOTIDE SEQUENCE</scope>
    <source>
        <strain evidence="18">BGI-SZ-2011g</strain>
    </source>
</reference>
<dbReference type="Gene3D" id="2.20.100.10">
    <property type="entry name" value="Thrombospondin type-1 (TSP1) repeat"/>
    <property type="match status" value="2"/>
</dbReference>
<dbReference type="InterPro" id="IPR037936">
    <property type="entry name" value="UNC5A-D"/>
</dbReference>
<dbReference type="SUPFAM" id="SSF48726">
    <property type="entry name" value="Immunoglobulin"/>
    <property type="match status" value="1"/>
</dbReference>
<keyword evidence="11" id="KW-0325">Glycoprotein</keyword>
<dbReference type="AlphaFoldDB" id="A0AAD4JZN1"/>
<dbReference type="CDD" id="cd08781">
    <property type="entry name" value="Death_UNC5-like"/>
    <property type="match status" value="1"/>
</dbReference>
<dbReference type="Pfam" id="PF25609">
    <property type="entry name" value="Unc5_NetrinR_N"/>
    <property type="match status" value="1"/>
</dbReference>
<dbReference type="SMART" id="SM00408">
    <property type="entry name" value="IGc2"/>
    <property type="match status" value="1"/>
</dbReference>
<dbReference type="PROSITE" id="PS50017">
    <property type="entry name" value="DEATH_DOMAIN"/>
    <property type="match status" value="1"/>
</dbReference>
<accession>A0AAD4JZN1</accession>
<keyword evidence="3 13" id="KW-0217">Developmental protein</keyword>
<dbReference type="SMART" id="SM00218">
    <property type="entry name" value="ZU5"/>
    <property type="match status" value="1"/>
</dbReference>
<comment type="subcellular location">
    <subcellularLocation>
        <location evidence="13">Cell membrane</location>
        <topology evidence="13">Single-pass type I membrane protein</topology>
    </subcellularLocation>
    <subcellularLocation>
        <location evidence="1">Membrane</location>
        <topology evidence="1">Single-pass type I membrane protein</topology>
    </subcellularLocation>
</comment>
<feature type="domain" description="Ig-like" evidence="16">
    <location>
        <begin position="228"/>
        <end position="312"/>
    </location>
</feature>
<evidence type="ECO:0000256" key="12">
    <source>
        <dbReference type="ARBA" id="ARBA00023319"/>
    </source>
</evidence>
<dbReference type="InterPro" id="IPR036179">
    <property type="entry name" value="Ig-like_dom_sf"/>
</dbReference>
<dbReference type="SMART" id="SM00209">
    <property type="entry name" value="TSP1"/>
    <property type="match status" value="2"/>
</dbReference>
<dbReference type="InterPro" id="IPR011029">
    <property type="entry name" value="DEATH-like_dom_sf"/>
</dbReference>
<feature type="region of interest" description="Disordered" evidence="14">
    <location>
        <begin position="60"/>
        <end position="86"/>
    </location>
</feature>
<dbReference type="PANTHER" id="PTHR12582:SF47">
    <property type="entry name" value="NETRIN RECEPTOR UNC-5"/>
    <property type="match status" value="1"/>
</dbReference>
<evidence type="ECO:0000259" key="15">
    <source>
        <dbReference type="PROSITE" id="PS50017"/>
    </source>
</evidence>
<dbReference type="InterPro" id="IPR000488">
    <property type="entry name" value="Death_dom"/>
</dbReference>
<dbReference type="GO" id="GO:0005886">
    <property type="term" value="C:plasma membrane"/>
    <property type="evidence" value="ECO:0007669"/>
    <property type="project" value="UniProtKB-SubCell"/>
</dbReference>
<dbReference type="Gene3D" id="1.10.533.10">
    <property type="entry name" value="Death Domain, Fas"/>
    <property type="match status" value="1"/>
</dbReference>
<evidence type="ECO:0000256" key="10">
    <source>
        <dbReference type="ARBA" id="ARBA00023170"/>
    </source>
</evidence>
<organism evidence="18 19">
    <name type="scientific">Drosophila rubida</name>
    <dbReference type="NCBI Taxonomy" id="30044"/>
    <lineage>
        <taxon>Eukaryota</taxon>
        <taxon>Metazoa</taxon>
        <taxon>Ecdysozoa</taxon>
        <taxon>Arthropoda</taxon>
        <taxon>Hexapoda</taxon>
        <taxon>Insecta</taxon>
        <taxon>Pterygota</taxon>
        <taxon>Neoptera</taxon>
        <taxon>Endopterygota</taxon>
        <taxon>Diptera</taxon>
        <taxon>Brachycera</taxon>
        <taxon>Muscomorpha</taxon>
        <taxon>Ephydroidea</taxon>
        <taxon>Drosophilidae</taxon>
        <taxon>Drosophila</taxon>
    </lineage>
</organism>
<dbReference type="InterPro" id="IPR033772">
    <property type="entry name" value="UPA"/>
</dbReference>
<evidence type="ECO:0000313" key="18">
    <source>
        <dbReference type="EMBL" id="KAH8370230.1"/>
    </source>
</evidence>
<keyword evidence="8" id="KW-0472">Membrane</keyword>
<dbReference type="Gene3D" id="2.60.220.30">
    <property type="match status" value="1"/>
</dbReference>
<evidence type="ECO:0000256" key="14">
    <source>
        <dbReference type="SAM" id="MobiDB-lite"/>
    </source>
</evidence>
<dbReference type="InterPro" id="IPR013783">
    <property type="entry name" value="Ig-like_fold"/>
</dbReference>
<evidence type="ECO:0000256" key="7">
    <source>
        <dbReference type="ARBA" id="ARBA00022989"/>
    </source>
</evidence>
<dbReference type="Pfam" id="PF00531">
    <property type="entry name" value="Death"/>
    <property type="match status" value="1"/>
</dbReference>
<keyword evidence="7" id="KW-1133">Transmembrane helix</keyword>
<keyword evidence="19" id="KW-1185">Reference proteome</keyword>
<evidence type="ECO:0000256" key="8">
    <source>
        <dbReference type="ARBA" id="ARBA00023136"/>
    </source>
</evidence>
<dbReference type="InterPro" id="IPR000884">
    <property type="entry name" value="TSP1_rpt"/>
</dbReference>
<dbReference type="EMBL" id="JAJJHW010002585">
    <property type="protein sequence ID" value="KAH8370230.1"/>
    <property type="molecule type" value="Genomic_DNA"/>
</dbReference>
<dbReference type="InterPro" id="IPR003599">
    <property type="entry name" value="Ig_sub"/>
</dbReference>
<name>A0AAD4JZN1_9MUSC</name>
<dbReference type="GO" id="GO:0008045">
    <property type="term" value="P:motor neuron axon guidance"/>
    <property type="evidence" value="ECO:0007669"/>
    <property type="project" value="TreeGrafter"/>
</dbReference>
<feature type="domain" description="ZU5" evidence="17">
    <location>
        <begin position="687"/>
        <end position="835"/>
    </location>
</feature>
<evidence type="ECO:0000256" key="5">
    <source>
        <dbReference type="ARBA" id="ARBA00022729"/>
    </source>
</evidence>
<keyword evidence="9" id="KW-1015">Disulfide bond</keyword>
<evidence type="ECO:0000313" key="19">
    <source>
        <dbReference type="Proteomes" id="UP001200034"/>
    </source>
</evidence>
<dbReference type="PROSITE" id="PS50835">
    <property type="entry name" value="IG_LIKE"/>
    <property type="match status" value="1"/>
</dbReference>
<comment type="similarity">
    <text evidence="2 13">Belongs to the unc-5 family.</text>
</comment>
<gene>
    <name evidence="18" type="ORF">KR093_002721</name>
</gene>
<dbReference type="Gene3D" id="2.60.40.10">
    <property type="entry name" value="Immunoglobulins"/>
    <property type="match status" value="2"/>
</dbReference>
<keyword evidence="10 13" id="KW-0675">Receptor</keyword>
<dbReference type="GO" id="GO:0005042">
    <property type="term" value="F:netrin receptor activity"/>
    <property type="evidence" value="ECO:0007669"/>
    <property type="project" value="UniProtKB-UniRule"/>
</dbReference>
<evidence type="ECO:0000256" key="9">
    <source>
        <dbReference type="ARBA" id="ARBA00023157"/>
    </source>
</evidence>
<feature type="domain" description="Death" evidence="15">
    <location>
        <begin position="1026"/>
        <end position="1102"/>
    </location>
</feature>
<evidence type="ECO:0000256" key="1">
    <source>
        <dbReference type="ARBA" id="ARBA00004479"/>
    </source>
</evidence>
<keyword evidence="5" id="KW-0732">Signal</keyword>
<dbReference type="InterPro" id="IPR007110">
    <property type="entry name" value="Ig-like_dom"/>
</dbReference>
<evidence type="ECO:0000256" key="4">
    <source>
        <dbReference type="ARBA" id="ARBA00022692"/>
    </source>
</evidence>
<comment type="function">
    <text evidence="13">Receptor for netrin required for axon guidance. Mediates axon repulsion of neuronal growth cones in the developing nervous system upon ligand binding.</text>
</comment>
<sequence length="1107" mass="118756">MTSTSLSAVINKAGNVIVVLVSLQLVWLTLAGCRELPLGIDYGSMSASIEDVDVIDTQVTEESAAPHRSNLDAALSGEDSKSGGSATSAAAAAGVSGAASGGGTLLEEFNGGKLSAAEASNTLPIFLSEPESVFVVKNRPAVLKCKASHALQLHFKCSGSSQPPPSTHDKHVDPHTGVHMEEVTATIHRDLVDEYFGKGPFKCECQAWSSRGVVKSQAATVHIAYIRKSFGQSPTSLRLELGSRAELHCEPPGGFPEPKLSWHKNNAVIGVGGDSEPGISVAGSTLTFRQVALQHMANYSCSAENIAGKRVSDSAVLIVYGQCQPLCGLLTHAYSHSSLFTVNGGWSAWSPWRECKCSGKPSQGRKRTRTCTNPMPLNGGAQCAGPQIQKSADCAACPEDTQIVSADGFDISSSKRIARWSSWSEWSICSAECIQVRRRKCLTHATGSIGGGVGDVADEAGELLPGGVGAAALSSLGSSSDGATGGSSSNSNNNSNNGDADGPGYGKSLCAGKDIQTAECRGEQCQIGKDDFDWTLYLGLAFITAVCFAFGAALICCARRGIRANPHYNMARSVMDADYMSGVVDKKEMRMHIEAANLGYDYVNPGHRYLPGEHIVGMGMGVGVGVGCGGVTEHHYDVPNLSANYTNPIDDLSGDYLSDTGDSSTADTSNSTFDMNAKLSILNSSKSTSYELLGSSGGQLRLYGGELLLFVPELAIGKHLKKHVSLMLLSDECSRIACATESSILCSSVVHCAPRNYSFVKPVILKIPHSLLAPEQWHVHIYHADSEHDDLNVSWRRAVSVGEETINTPMFVQLEPTHVYIMTEQLGHFAVVAEPRIQQPAIKMKLLAFSQHTPPSSANCSLRIYVVKDFPNSKDICANVECKLGGSYLGESQVFAFVLNSRNLNIRVRSTDADAAPYEHAIPYQHILSNNSILHCEFSVRQRDQHALCVDFGQGDDLDFYTFSIPSQPLGGSAEELASTTNTTISIDRQGNYVNESCVLDFVQLPHATKRLICAALDPPRADERDWRLLAKKLSTDRYIAYFATKPSPTEQILNLWECRANNCNNGNSSTSISHANTIMALLLTLKEMGRQDVLDIIVETIGPLWI</sequence>
<evidence type="ECO:0000256" key="6">
    <source>
        <dbReference type="ARBA" id="ARBA00022737"/>
    </source>
</evidence>
<dbReference type="Pfam" id="PF13927">
    <property type="entry name" value="Ig_3"/>
    <property type="match status" value="1"/>
</dbReference>
<evidence type="ECO:0000256" key="11">
    <source>
        <dbReference type="ARBA" id="ARBA00023180"/>
    </source>
</evidence>
<dbReference type="Pfam" id="PF17217">
    <property type="entry name" value="UPA"/>
    <property type="match status" value="1"/>
</dbReference>
<dbReference type="InterPro" id="IPR000906">
    <property type="entry name" value="ZU5_dom"/>
</dbReference>
<keyword evidence="6" id="KW-0677">Repeat</keyword>
<dbReference type="Proteomes" id="UP001200034">
    <property type="component" value="Unassembled WGS sequence"/>
</dbReference>
<evidence type="ECO:0000256" key="3">
    <source>
        <dbReference type="ARBA" id="ARBA00022473"/>
    </source>
</evidence>
<dbReference type="PROSITE" id="PS50092">
    <property type="entry name" value="TSP1"/>
    <property type="match status" value="2"/>
</dbReference>
<dbReference type="FunFam" id="2.20.100.10:FF:000021">
    <property type="entry name" value="semaphorin-5B isoform X1"/>
    <property type="match status" value="1"/>
</dbReference>
<dbReference type="SUPFAM" id="SSF47986">
    <property type="entry name" value="DEATH domain"/>
    <property type="match status" value="1"/>
</dbReference>
<evidence type="ECO:0000259" key="16">
    <source>
        <dbReference type="PROSITE" id="PS50835"/>
    </source>
</evidence>
<evidence type="ECO:0000256" key="13">
    <source>
        <dbReference type="RuleBase" id="RU367033"/>
    </source>
</evidence>
<dbReference type="SMART" id="SM00409">
    <property type="entry name" value="IG"/>
    <property type="match status" value="2"/>
</dbReference>
<dbReference type="InterPro" id="IPR036383">
    <property type="entry name" value="TSP1_rpt_sf"/>
</dbReference>
<dbReference type="InterPro" id="IPR057755">
    <property type="entry name" value="UNC5A-D-like_N"/>
</dbReference>
<dbReference type="FunFam" id="2.60.40.10:FF:000037">
    <property type="entry name" value="Unc-5 netrin receptor C"/>
    <property type="match status" value="1"/>
</dbReference>
<dbReference type="FunFam" id="2.60.220.30:FF:000015">
    <property type="entry name" value="Unc-5, isoform B"/>
    <property type="match status" value="1"/>
</dbReference>
<keyword evidence="4" id="KW-0812">Transmembrane</keyword>
<keyword evidence="12 13" id="KW-0393">Immunoglobulin domain</keyword>